<dbReference type="Proteomes" id="UP001172680">
    <property type="component" value="Unassembled WGS sequence"/>
</dbReference>
<accession>A0ACC2YRK4</accession>
<dbReference type="EMBL" id="JAPDRP010000022">
    <property type="protein sequence ID" value="KAJ9637689.1"/>
    <property type="molecule type" value="Genomic_DNA"/>
</dbReference>
<organism evidence="1 2">
    <name type="scientific">Coniosporium tulheliwenetii</name>
    <dbReference type="NCBI Taxonomy" id="3383036"/>
    <lineage>
        <taxon>Eukaryota</taxon>
        <taxon>Fungi</taxon>
        <taxon>Dikarya</taxon>
        <taxon>Ascomycota</taxon>
        <taxon>Pezizomycotina</taxon>
        <taxon>Dothideomycetes</taxon>
        <taxon>Dothideomycetes incertae sedis</taxon>
        <taxon>Coniosporium</taxon>
    </lineage>
</organism>
<name>A0ACC2YRK4_9PEZI</name>
<evidence type="ECO:0000313" key="2">
    <source>
        <dbReference type="Proteomes" id="UP001172680"/>
    </source>
</evidence>
<gene>
    <name evidence="1" type="ORF">H2199_007179</name>
</gene>
<protein>
    <submittedName>
        <fullName evidence="1">Uncharacterized protein</fullName>
    </submittedName>
</protein>
<reference evidence="1" key="1">
    <citation type="submission" date="2022-10" db="EMBL/GenBank/DDBJ databases">
        <title>Culturing micro-colonial fungi from biological soil crusts in the Mojave desert and describing Neophaeococcomyces mojavensis, and introducing the new genera and species Taxawa tesnikishii.</title>
        <authorList>
            <person name="Kurbessoian T."/>
            <person name="Stajich J.E."/>
        </authorList>
    </citation>
    <scope>NUCLEOTIDE SEQUENCE</scope>
    <source>
        <strain evidence="1">JES_115</strain>
    </source>
</reference>
<keyword evidence="2" id="KW-1185">Reference proteome</keyword>
<evidence type="ECO:0000313" key="1">
    <source>
        <dbReference type="EMBL" id="KAJ9637689.1"/>
    </source>
</evidence>
<comment type="caution">
    <text evidence="1">The sequence shown here is derived from an EMBL/GenBank/DDBJ whole genome shotgun (WGS) entry which is preliminary data.</text>
</comment>
<sequence>MSLNLPNQHVEIASSTPPLLPPSIGISPLLRPPLADNQLLPFPQPQSPTPHSQCPPPFHPTPNPPRAARSSGAKRTYLLTYNFVSTILWAAVLGRVVLTVLFAGWQQVYKSTGDFAFWTQLGAVAEVGHAALGLVRAPLPTTAMQVASRLLLVSLARLFPRTASSTPFYTTMLLAWSVTEVIRYAYFVCVLWGASNPRSEGGSEGRGDGVKGSTVPAWLSWLRYNTFFVLYPLGISSEAAVVWKAVGPAGRVNLAWAYFLKAVLAVYVPGSYILYTHMMAQRRKVMRGKQKAEK</sequence>
<proteinExistence type="predicted"/>